<dbReference type="InterPro" id="IPR027417">
    <property type="entry name" value="P-loop_NTPase"/>
</dbReference>
<name>A0AA46A625_9RHOB</name>
<dbReference type="PANTHER" id="PTHR10605:SF56">
    <property type="entry name" value="BIFUNCTIONAL HEPARAN SULFATE N-DEACETYLASE_N-SULFOTRANSFERASE"/>
    <property type="match status" value="1"/>
</dbReference>
<keyword evidence="1" id="KW-0808">Transferase</keyword>
<protein>
    <submittedName>
        <fullName evidence="2 3">Sulfotransferase</fullName>
    </submittedName>
</protein>
<organism evidence="2 4">
    <name type="scientific">Paracoccus saliphilus</name>
    <dbReference type="NCBI Taxonomy" id="405559"/>
    <lineage>
        <taxon>Bacteria</taxon>
        <taxon>Pseudomonadati</taxon>
        <taxon>Pseudomonadota</taxon>
        <taxon>Alphaproteobacteria</taxon>
        <taxon>Rhodobacterales</taxon>
        <taxon>Paracoccaceae</taxon>
        <taxon>Paracoccus</taxon>
    </lineage>
</organism>
<evidence type="ECO:0000313" key="2">
    <source>
        <dbReference type="EMBL" id="SIS90719.1"/>
    </source>
</evidence>
<dbReference type="EMBL" id="CP067140">
    <property type="protein sequence ID" value="WCR02164.1"/>
    <property type="molecule type" value="Genomic_DNA"/>
</dbReference>
<dbReference type="Proteomes" id="UP001215549">
    <property type="component" value="Chromosome"/>
</dbReference>
<evidence type="ECO:0000313" key="4">
    <source>
        <dbReference type="Proteomes" id="UP000186216"/>
    </source>
</evidence>
<dbReference type="Gene3D" id="3.40.50.300">
    <property type="entry name" value="P-loop containing nucleotide triphosphate hydrolases"/>
    <property type="match status" value="1"/>
</dbReference>
<dbReference type="Proteomes" id="UP000186216">
    <property type="component" value="Unassembled WGS sequence"/>
</dbReference>
<dbReference type="PANTHER" id="PTHR10605">
    <property type="entry name" value="HEPARAN SULFATE SULFOTRANSFERASE"/>
    <property type="match status" value="1"/>
</dbReference>
<sequence length="277" mass="32797">MTILPHVLGIGAQKAGTSWLHENLKQNKSLWMPPFKEIHFFDHKFVPPNRTWTDWHLNNGLERARETWKKQGILNQKRLDWLYEVTSKPRFNGNWYKKIFSLCPEDRLPVDITPEYSSIPKEGINFVARFLGADFKAIYVIREPVERALSQLRMNLRRKKLSPKSRDEWLGMAMDDQVMERGDYLSHVARWQKERPAETLLFIPFGQIARAPHEVMRQVEEFIGVPTANYDNLERKVYATSDFQIPDYVREALEERLQPQVAFIKDRFGAEFYEKSR</sequence>
<dbReference type="GO" id="GO:0008146">
    <property type="term" value="F:sulfotransferase activity"/>
    <property type="evidence" value="ECO:0007669"/>
    <property type="project" value="InterPro"/>
</dbReference>
<evidence type="ECO:0000313" key="3">
    <source>
        <dbReference type="EMBL" id="WCR02164.1"/>
    </source>
</evidence>
<dbReference type="AlphaFoldDB" id="A0AA46A625"/>
<dbReference type="EMBL" id="FTOU01000008">
    <property type="protein sequence ID" value="SIS90719.1"/>
    <property type="molecule type" value="Genomic_DNA"/>
</dbReference>
<gene>
    <name evidence="3" type="ORF">JHX88_14800</name>
    <name evidence="2" type="ORF">SAMN05421772_10880</name>
</gene>
<proteinExistence type="predicted"/>
<dbReference type="InterPro" id="IPR037359">
    <property type="entry name" value="NST/OST"/>
</dbReference>
<dbReference type="SUPFAM" id="SSF52540">
    <property type="entry name" value="P-loop containing nucleoside triphosphate hydrolases"/>
    <property type="match status" value="1"/>
</dbReference>
<dbReference type="Pfam" id="PF13469">
    <property type="entry name" value="Sulfotransfer_3"/>
    <property type="match status" value="1"/>
</dbReference>
<dbReference type="RefSeq" id="WP_076526469.1">
    <property type="nucleotide sequence ID" value="NZ_CP067140.1"/>
</dbReference>
<reference evidence="2 4" key="1">
    <citation type="submission" date="2017-01" db="EMBL/GenBank/DDBJ databases">
        <authorList>
            <person name="Varghese N."/>
            <person name="Submissions S."/>
        </authorList>
    </citation>
    <scope>NUCLEOTIDE SEQUENCE [LARGE SCALE GENOMIC DNA]</scope>
    <source>
        <strain evidence="2 4">DSM 18447</strain>
    </source>
</reference>
<keyword evidence="5" id="KW-1185">Reference proteome</keyword>
<evidence type="ECO:0000313" key="5">
    <source>
        <dbReference type="Proteomes" id="UP001215549"/>
    </source>
</evidence>
<accession>A0AA46A625</accession>
<reference evidence="3 5" key="2">
    <citation type="submission" date="2021-01" db="EMBL/GenBank/DDBJ databases">
        <title>Biogeographic distribution of Paracoccus.</title>
        <authorList>
            <person name="Hollensteiner J."/>
            <person name="Leineberger J."/>
            <person name="Brinkhoff T."/>
            <person name="Daniel R."/>
        </authorList>
    </citation>
    <scope>NUCLEOTIDE SEQUENCE [LARGE SCALE GENOMIC DNA]</scope>
    <source>
        <strain evidence="3 5">DSM 18447</strain>
    </source>
</reference>
<evidence type="ECO:0000256" key="1">
    <source>
        <dbReference type="ARBA" id="ARBA00022679"/>
    </source>
</evidence>